<keyword evidence="2" id="KW-0808">Transferase</keyword>
<protein>
    <submittedName>
        <fullName evidence="3">Rhamnosyl O-methyltransferase/Cephalosporin hydroxylase protein</fullName>
    </submittedName>
</protein>
<evidence type="ECO:0000256" key="1">
    <source>
        <dbReference type="ARBA" id="ARBA00022603"/>
    </source>
</evidence>
<dbReference type="OrthoDB" id="189417at2"/>
<reference evidence="3 4" key="1">
    <citation type="submission" date="2013-12" db="EMBL/GenBank/DDBJ databases">
        <title>Complete genome sequence of Rhizobium etli bv. mimosae IE4771.</title>
        <authorList>
            <person name="Bustos P."/>
            <person name="Santamaria R.I."/>
            <person name="Lozano L."/>
            <person name="Ormeno-Orrillo E."/>
            <person name="Rogel M.A."/>
            <person name="Romero D."/>
            <person name="Cevallos M.A."/>
            <person name="Martinez-Romero E."/>
            <person name="Gonzalez V."/>
        </authorList>
    </citation>
    <scope>NUCLEOTIDE SEQUENCE [LARGE SCALE GENOMIC DNA]</scope>
    <source>
        <strain evidence="3 4">IE4771</strain>
    </source>
</reference>
<dbReference type="AlphaFoldDB" id="A0A060HRC7"/>
<dbReference type="GO" id="GO:0032259">
    <property type="term" value="P:methylation"/>
    <property type="evidence" value="ECO:0007669"/>
    <property type="project" value="UniProtKB-KW"/>
</dbReference>
<evidence type="ECO:0000313" key="3">
    <source>
        <dbReference type="EMBL" id="AIC25423.1"/>
    </source>
</evidence>
<organism evidence="3 4">
    <name type="scientific">Rhizobium etli bv. mimosae str. IE4771</name>
    <dbReference type="NCBI Taxonomy" id="1432050"/>
    <lineage>
        <taxon>Bacteria</taxon>
        <taxon>Pseudomonadati</taxon>
        <taxon>Pseudomonadota</taxon>
        <taxon>Alphaproteobacteria</taxon>
        <taxon>Hyphomicrobiales</taxon>
        <taxon>Rhizobiaceae</taxon>
        <taxon>Rhizobium/Agrobacterium group</taxon>
        <taxon>Rhizobium</taxon>
    </lineage>
</organism>
<dbReference type="GO" id="GO:0071770">
    <property type="term" value="P:DIM/DIP cell wall layer assembly"/>
    <property type="evidence" value="ECO:0007669"/>
    <property type="project" value="TreeGrafter"/>
</dbReference>
<dbReference type="KEGG" id="rei:IE4771_CH00254"/>
<dbReference type="GO" id="GO:0005886">
    <property type="term" value="C:plasma membrane"/>
    <property type="evidence" value="ECO:0007669"/>
    <property type="project" value="TreeGrafter"/>
</dbReference>
<evidence type="ECO:0000256" key="2">
    <source>
        <dbReference type="ARBA" id="ARBA00022679"/>
    </source>
</evidence>
<name>A0A060HRC7_RHIET</name>
<dbReference type="InterPro" id="IPR029063">
    <property type="entry name" value="SAM-dependent_MTases_sf"/>
</dbReference>
<gene>
    <name evidence="3" type="ORF">IE4771_CH00254</name>
</gene>
<dbReference type="EMBL" id="CP006986">
    <property type="protein sequence ID" value="AIC25423.1"/>
    <property type="molecule type" value="Genomic_DNA"/>
</dbReference>
<dbReference type="GO" id="GO:0008610">
    <property type="term" value="P:lipid biosynthetic process"/>
    <property type="evidence" value="ECO:0007669"/>
    <property type="project" value="InterPro"/>
</dbReference>
<dbReference type="GO" id="GO:0008168">
    <property type="term" value="F:methyltransferase activity"/>
    <property type="evidence" value="ECO:0007669"/>
    <property type="project" value="UniProtKB-KW"/>
</dbReference>
<dbReference type="SUPFAM" id="SSF53335">
    <property type="entry name" value="S-adenosyl-L-methionine-dependent methyltransferases"/>
    <property type="match status" value="1"/>
</dbReference>
<sequence length="252" mass="27861">MTTTDDRLEFEAHKREMSLALGKDETSFQQSLNTLIGLDKFDYFYLWSWMGVPIIQLPADILATQEVIWASKPDVIIETGIARGGSLIFMASILAAMNNDKAKVIGVDIDIRAHNRESIESHPMSSRIKMIQGGSVDEEVLAAVKAEIPPGARVMVVLDSDHSYEHVLAECRAYGPLVTEGCYLVVADTLIGHLTEEQAFTKRSKVWLRGNEPLKAVTDYLSETDRFEVDPVLNGKLVLSSSPGGYCVCRKA</sequence>
<dbReference type="InterPro" id="IPR007072">
    <property type="entry name" value="RNMT_CmcI"/>
</dbReference>
<accession>A0A060HRC7</accession>
<dbReference type="Proteomes" id="UP000027180">
    <property type="component" value="Chromosome"/>
</dbReference>
<dbReference type="Gene3D" id="3.40.50.150">
    <property type="entry name" value="Vaccinia Virus protein VP39"/>
    <property type="match status" value="1"/>
</dbReference>
<dbReference type="Pfam" id="PF04989">
    <property type="entry name" value="RMNT_CmcI"/>
    <property type="match status" value="1"/>
</dbReference>
<dbReference type="PANTHER" id="PTHR40048:SF1">
    <property type="entry name" value="RHAMNOSYL O-METHYLTRANSFERASE"/>
    <property type="match status" value="1"/>
</dbReference>
<evidence type="ECO:0000313" key="4">
    <source>
        <dbReference type="Proteomes" id="UP000027180"/>
    </source>
</evidence>
<dbReference type="PANTHER" id="PTHR40048">
    <property type="entry name" value="RHAMNOSYL O-METHYLTRANSFERASE"/>
    <property type="match status" value="1"/>
</dbReference>
<dbReference type="RefSeq" id="WP_038686243.1">
    <property type="nucleotide sequence ID" value="NZ_CP006986.1"/>
</dbReference>
<dbReference type="HOGENOM" id="CLU_063868_1_0_5"/>
<keyword evidence="1" id="KW-0489">Methyltransferase</keyword>
<proteinExistence type="predicted"/>